<name>A0A219ASK8_METCM</name>
<organism evidence="1 2">
    <name type="scientific">Pochonia chlamydosporia 170</name>
    <dbReference type="NCBI Taxonomy" id="1380566"/>
    <lineage>
        <taxon>Eukaryota</taxon>
        <taxon>Fungi</taxon>
        <taxon>Dikarya</taxon>
        <taxon>Ascomycota</taxon>
        <taxon>Pezizomycotina</taxon>
        <taxon>Sordariomycetes</taxon>
        <taxon>Hypocreomycetidae</taxon>
        <taxon>Hypocreales</taxon>
        <taxon>Clavicipitaceae</taxon>
        <taxon>Pochonia</taxon>
    </lineage>
</organism>
<dbReference type="Proteomes" id="UP000078397">
    <property type="component" value="Unassembled WGS sequence"/>
</dbReference>
<reference evidence="1 2" key="1">
    <citation type="journal article" date="2016" name="PLoS Pathog.">
        <title>Biosynthesis of antibiotic leucinostatins in bio-control fungus Purpureocillium lilacinum and their inhibition on phytophthora revealed by genome mining.</title>
        <authorList>
            <person name="Wang G."/>
            <person name="Liu Z."/>
            <person name="Lin R."/>
            <person name="Li E."/>
            <person name="Mao Z."/>
            <person name="Ling J."/>
            <person name="Yang Y."/>
            <person name="Yin W.B."/>
            <person name="Xie B."/>
        </authorList>
    </citation>
    <scope>NUCLEOTIDE SEQUENCE [LARGE SCALE GENOMIC DNA]</scope>
    <source>
        <strain evidence="1">170</strain>
    </source>
</reference>
<evidence type="ECO:0000313" key="2">
    <source>
        <dbReference type="Proteomes" id="UP000078397"/>
    </source>
</evidence>
<comment type="caution">
    <text evidence="1">The sequence shown here is derived from an EMBL/GenBank/DDBJ whole genome shotgun (WGS) entry which is preliminary data.</text>
</comment>
<keyword evidence="2" id="KW-1185">Reference proteome</keyword>
<accession>A0A219ASK8</accession>
<proteinExistence type="predicted"/>
<dbReference type="KEGG" id="pchm:VFPPC_18704"/>
<evidence type="ECO:0000313" key="1">
    <source>
        <dbReference type="EMBL" id="OWT43569.1"/>
    </source>
</evidence>
<protein>
    <submittedName>
        <fullName evidence="1">Uncharacterized protein</fullName>
    </submittedName>
</protein>
<dbReference type="AlphaFoldDB" id="A0A219ASK8"/>
<gene>
    <name evidence="1" type="ORF">VFPPC_18704</name>
</gene>
<dbReference type="EMBL" id="LSBJ02000001">
    <property type="protein sequence ID" value="OWT43569.1"/>
    <property type="molecule type" value="Genomic_DNA"/>
</dbReference>
<dbReference type="RefSeq" id="XP_022285981.1">
    <property type="nucleotide sequence ID" value="XM_022430275.1"/>
</dbReference>
<sequence length="61" mass="7136">MIFRFDLRKRPCPTQILLPIRQNDGLNIRRLEEQKGGLALSPNELRQQLQASVPYQFIVLC</sequence>
<dbReference type="GeneID" id="33937396"/>